<organism evidence="1 2">
    <name type="scientific">Boletus reticuloceps</name>
    <dbReference type="NCBI Taxonomy" id="495285"/>
    <lineage>
        <taxon>Eukaryota</taxon>
        <taxon>Fungi</taxon>
        <taxon>Dikarya</taxon>
        <taxon>Basidiomycota</taxon>
        <taxon>Agaricomycotina</taxon>
        <taxon>Agaricomycetes</taxon>
        <taxon>Agaricomycetidae</taxon>
        <taxon>Boletales</taxon>
        <taxon>Boletineae</taxon>
        <taxon>Boletaceae</taxon>
        <taxon>Boletoideae</taxon>
        <taxon>Boletus</taxon>
    </lineage>
</organism>
<keyword evidence="2" id="KW-1185">Reference proteome</keyword>
<proteinExistence type="predicted"/>
<name>A0A8I3ADS1_9AGAM</name>
<evidence type="ECO:0000313" key="1">
    <source>
        <dbReference type="EMBL" id="KAG6378710.1"/>
    </source>
</evidence>
<protein>
    <submittedName>
        <fullName evidence="1">Uncharacterized protein</fullName>
    </submittedName>
</protein>
<reference evidence="1" key="1">
    <citation type="submission" date="2021-03" db="EMBL/GenBank/DDBJ databases">
        <title>Evolutionary innovations through gain and loss of genes in the ectomycorrhizal Boletales.</title>
        <authorList>
            <person name="Wu G."/>
            <person name="Miyauchi S."/>
            <person name="Morin E."/>
            <person name="Yang Z.-L."/>
            <person name="Xu J."/>
            <person name="Martin F.M."/>
        </authorList>
    </citation>
    <scope>NUCLEOTIDE SEQUENCE</scope>
    <source>
        <strain evidence="1">BR01</strain>
    </source>
</reference>
<dbReference type="Proteomes" id="UP000683000">
    <property type="component" value="Unassembled WGS sequence"/>
</dbReference>
<sequence>MAEALQKLILDTLDESGKIQDTRTLVIPGHRDSDTSHETQITILGALNSLLSREACRSLLAI</sequence>
<dbReference type="EMBL" id="JAGFBS010000006">
    <property type="protein sequence ID" value="KAG6378710.1"/>
    <property type="molecule type" value="Genomic_DNA"/>
</dbReference>
<evidence type="ECO:0000313" key="2">
    <source>
        <dbReference type="Proteomes" id="UP000683000"/>
    </source>
</evidence>
<gene>
    <name evidence="1" type="ORF">JVT61DRAFT_12982</name>
</gene>
<accession>A0A8I3ADS1</accession>
<dbReference type="AlphaFoldDB" id="A0A8I3ADS1"/>
<comment type="caution">
    <text evidence="1">The sequence shown here is derived from an EMBL/GenBank/DDBJ whole genome shotgun (WGS) entry which is preliminary data.</text>
</comment>